<evidence type="ECO:0000313" key="2">
    <source>
        <dbReference type="EMBL" id="CAG7822270.1"/>
    </source>
</evidence>
<feature type="transmembrane region" description="Helical" evidence="1">
    <location>
        <begin position="45"/>
        <end position="67"/>
    </location>
</feature>
<reference evidence="2" key="1">
    <citation type="submission" date="2021-06" db="EMBL/GenBank/DDBJ databases">
        <authorList>
            <person name="Hodson N. C."/>
            <person name="Mongue J. A."/>
            <person name="Jaron S. K."/>
        </authorList>
    </citation>
    <scope>NUCLEOTIDE SEQUENCE</scope>
</reference>
<keyword evidence="1" id="KW-0812">Transmembrane</keyword>
<feature type="non-terminal residue" evidence="2">
    <location>
        <position position="1"/>
    </location>
</feature>
<feature type="transmembrane region" description="Helical" evidence="1">
    <location>
        <begin position="73"/>
        <end position="92"/>
    </location>
</feature>
<organism evidence="2 3">
    <name type="scientific">Allacma fusca</name>
    <dbReference type="NCBI Taxonomy" id="39272"/>
    <lineage>
        <taxon>Eukaryota</taxon>
        <taxon>Metazoa</taxon>
        <taxon>Ecdysozoa</taxon>
        <taxon>Arthropoda</taxon>
        <taxon>Hexapoda</taxon>
        <taxon>Collembola</taxon>
        <taxon>Symphypleona</taxon>
        <taxon>Sminthuridae</taxon>
        <taxon>Allacma</taxon>
    </lineage>
</organism>
<evidence type="ECO:0008006" key="4">
    <source>
        <dbReference type="Google" id="ProtNLM"/>
    </source>
</evidence>
<keyword evidence="1" id="KW-1133">Transmembrane helix</keyword>
<sequence length="176" mass="20232">IRKSIIYSMKRDRLTSQKVKTWRKLVHLIRMQANFAGDWQRCHQLMLLIGAIIVVTGFTFLILTSPFEGPNGAFFMVMQSSYVLLIAGRIYLKIYAANTISHEESMIARELTILSIPENEFSIQFEVKFLHDMINQKPCLIKFGSYVNLNKSFILGIGSQVVTYIIVLMQFSQTQS</sequence>
<dbReference type="Proteomes" id="UP000708208">
    <property type="component" value="Unassembled WGS sequence"/>
</dbReference>
<protein>
    <recommendedName>
        <fullName evidence="4">Gustatory receptor</fullName>
    </recommendedName>
</protein>
<proteinExistence type="predicted"/>
<dbReference type="OrthoDB" id="6625921at2759"/>
<accession>A0A8J2PTR4</accession>
<dbReference type="EMBL" id="CAJVCH010525913">
    <property type="protein sequence ID" value="CAG7822270.1"/>
    <property type="molecule type" value="Genomic_DNA"/>
</dbReference>
<dbReference type="AlphaFoldDB" id="A0A8J2PTR4"/>
<keyword evidence="1" id="KW-0472">Membrane</keyword>
<evidence type="ECO:0000256" key="1">
    <source>
        <dbReference type="SAM" id="Phobius"/>
    </source>
</evidence>
<gene>
    <name evidence="2" type="ORF">AFUS01_LOCUS32553</name>
</gene>
<evidence type="ECO:0000313" key="3">
    <source>
        <dbReference type="Proteomes" id="UP000708208"/>
    </source>
</evidence>
<feature type="transmembrane region" description="Helical" evidence="1">
    <location>
        <begin position="152"/>
        <end position="171"/>
    </location>
</feature>
<comment type="caution">
    <text evidence="2">The sequence shown here is derived from an EMBL/GenBank/DDBJ whole genome shotgun (WGS) entry which is preliminary data.</text>
</comment>
<name>A0A8J2PTR4_9HEXA</name>
<keyword evidence="3" id="KW-1185">Reference proteome</keyword>